<dbReference type="AlphaFoldDB" id="A0AA97PN46"/>
<sequence>MCASTHYCEKRGVRNNDLASCHYPCKLYSLETNKISGSRRKIQLLAEHPCHPVPGEEIDNRHGPHKLAR</sequence>
<protein>
    <submittedName>
        <fullName evidence="1">Uncharacterized protein</fullName>
    </submittedName>
</protein>
<name>A0AA97PN46_PYRO3</name>
<dbReference type="EMBL" id="JH793583">
    <property type="protein sequence ID" value="ELQ40717.1"/>
    <property type="molecule type" value="Genomic_DNA"/>
</dbReference>
<gene>
    <name evidence="1" type="ORF">OOU_Y34scaffold00370g11</name>
</gene>
<organism evidence="1">
    <name type="scientific">Pyricularia oryzae (strain Y34)</name>
    <name type="common">Rice blast fungus</name>
    <name type="synonym">Magnaporthe oryzae</name>
    <dbReference type="NCBI Taxonomy" id="1143189"/>
    <lineage>
        <taxon>Eukaryota</taxon>
        <taxon>Fungi</taxon>
        <taxon>Dikarya</taxon>
        <taxon>Ascomycota</taxon>
        <taxon>Pezizomycotina</taxon>
        <taxon>Sordariomycetes</taxon>
        <taxon>Sordariomycetidae</taxon>
        <taxon>Magnaporthales</taxon>
        <taxon>Pyriculariaceae</taxon>
        <taxon>Pyricularia</taxon>
    </lineage>
</organism>
<evidence type="ECO:0000313" key="1">
    <source>
        <dbReference type="EMBL" id="ELQ40717.1"/>
    </source>
</evidence>
<accession>A0AA97PN46</accession>
<proteinExistence type="predicted"/>
<dbReference type="Proteomes" id="UP000011086">
    <property type="component" value="Unassembled WGS sequence"/>
</dbReference>
<reference evidence="1" key="1">
    <citation type="journal article" date="2012" name="PLoS Genet.">
        <title>Comparative analysis of the genomes of two field isolates of the rice blast fungus Magnaporthe oryzae.</title>
        <authorList>
            <person name="Xue M."/>
            <person name="Yang J."/>
            <person name="Li Z."/>
            <person name="Hu S."/>
            <person name="Yao N."/>
            <person name="Dean R.A."/>
            <person name="Zhao W."/>
            <person name="Shen M."/>
            <person name="Zhang H."/>
            <person name="Li C."/>
            <person name="Liu L."/>
            <person name="Cao L."/>
            <person name="Xu X."/>
            <person name="Xing Y."/>
            <person name="Hsiang T."/>
            <person name="Zhang Z."/>
            <person name="Xu J.R."/>
            <person name="Peng Y.L."/>
        </authorList>
    </citation>
    <scope>NUCLEOTIDE SEQUENCE</scope>
    <source>
        <strain evidence="1">Y34</strain>
    </source>
</reference>